<dbReference type="EMBL" id="APPQ01000025">
    <property type="protein sequence ID" value="ENV44596.1"/>
    <property type="molecule type" value="Genomic_DNA"/>
</dbReference>
<proteinExistence type="predicted"/>
<dbReference type="PANTHER" id="PTHR38457">
    <property type="entry name" value="REGULATOR ABRB-RELATED"/>
    <property type="match status" value="1"/>
</dbReference>
<dbReference type="GO" id="GO:0010468">
    <property type="term" value="P:regulation of gene expression"/>
    <property type="evidence" value="ECO:0007669"/>
    <property type="project" value="InterPro"/>
</dbReference>
<dbReference type="NCBIfam" id="TIGR03082">
    <property type="entry name" value="Gneg_AbrB_dup"/>
    <property type="match status" value="2"/>
</dbReference>
<feature type="transmembrane region" description="Helical" evidence="1">
    <location>
        <begin position="226"/>
        <end position="248"/>
    </location>
</feature>
<comment type="caution">
    <text evidence="2">The sequence shown here is derived from an EMBL/GenBank/DDBJ whole genome shotgun (WGS) entry which is preliminary data.</text>
</comment>
<sequence>MLNAKGLAIALLGAILAKYLHIPLPWLLGPLLAALFMGSVGKPLSCHSHWRKGGQIIIGMALGLYFTPALVQAISAYWGFILLGILWSLVLGTMLAVLQYRINKLDWATAWFSSAIGSASEMVNIAEQYNAQVDKVVAAHSLRIVILVVLVPIFMGLYFQVEWSDLIVQDTERYGFDQVLLLFLLALFTGKIFQYFNFLNAWILGPLTIIGLLSFFGILQFRFPEWFIAFGQLCIGWSLGSKFPFSFLKNSKKFIGLTVLFNLLALALSIIFALLLIRLSHADTQILILGLSPGGIAEMSLMAKALGLAVPIVVAFQLSRLIFVILTTRFFYQRSLQLLFKSMNKSQEMDH</sequence>
<evidence type="ECO:0000256" key="1">
    <source>
        <dbReference type="SAM" id="Phobius"/>
    </source>
</evidence>
<dbReference type="Proteomes" id="UP000018440">
    <property type="component" value="Unassembled WGS sequence"/>
</dbReference>
<dbReference type="HOGENOM" id="CLU_050210_2_0_6"/>
<evidence type="ECO:0000313" key="2">
    <source>
        <dbReference type="EMBL" id="ENV44596.1"/>
    </source>
</evidence>
<evidence type="ECO:0008006" key="4">
    <source>
        <dbReference type="Google" id="ProtNLM"/>
    </source>
</evidence>
<feature type="transmembrane region" description="Helical" evidence="1">
    <location>
        <begin position="138"/>
        <end position="159"/>
    </location>
</feature>
<keyword evidence="1" id="KW-1133">Transmembrane helix</keyword>
<dbReference type="PANTHER" id="PTHR38457:SF1">
    <property type="entry name" value="REGULATOR ABRB-RELATED"/>
    <property type="match status" value="1"/>
</dbReference>
<feature type="transmembrane region" description="Helical" evidence="1">
    <location>
        <begin position="309"/>
        <end position="332"/>
    </location>
</feature>
<dbReference type="PATRIC" id="fig|1217988.3.peg.1334"/>
<feature type="transmembrane region" description="Helical" evidence="1">
    <location>
        <begin position="80"/>
        <end position="98"/>
    </location>
</feature>
<keyword evidence="1" id="KW-0812">Transmembrane</keyword>
<dbReference type="GO" id="GO:0016020">
    <property type="term" value="C:membrane"/>
    <property type="evidence" value="ECO:0007669"/>
    <property type="project" value="InterPro"/>
</dbReference>
<dbReference type="InterPro" id="IPR007820">
    <property type="entry name" value="AbrB_fam"/>
</dbReference>
<evidence type="ECO:0000313" key="3">
    <source>
        <dbReference type="Proteomes" id="UP000018440"/>
    </source>
</evidence>
<organism evidence="2 3">
    <name type="scientific">Acinetobacter schindleri CIP 107287</name>
    <dbReference type="NCBI Taxonomy" id="1217988"/>
    <lineage>
        <taxon>Bacteria</taxon>
        <taxon>Pseudomonadati</taxon>
        <taxon>Pseudomonadota</taxon>
        <taxon>Gammaproteobacteria</taxon>
        <taxon>Moraxellales</taxon>
        <taxon>Moraxellaceae</taxon>
        <taxon>Acinetobacter</taxon>
    </lineage>
</organism>
<name>N8Z6T2_9GAMM</name>
<dbReference type="PIRSF" id="PIRSF038991">
    <property type="entry name" value="Protein_AbrB"/>
    <property type="match status" value="1"/>
</dbReference>
<feature type="transmembrane region" description="Helical" evidence="1">
    <location>
        <begin position="202"/>
        <end position="219"/>
    </location>
</feature>
<dbReference type="InterPro" id="IPR017516">
    <property type="entry name" value="AbrB_dup"/>
</dbReference>
<reference evidence="2 3" key="1">
    <citation type="submission" date="2013-02" db="EMBL/GenBank/DDBJ databases">
        <title>The Genome Sequence of Acinetobacter schindleri CIP 107287.</title>
        <authorList>
            <consortium name="The Broad Institute Genome Sequencing Platform"/>
            <consortium name="The Broad Institute Genome Sequencing Center for Infectious Disease"/>
            <person name="Cerqueira G."/>
            <person name="Feldgarden M."/>
            <person name="Courvalin P."/>
            <person name="Perichon B."/>
            <person name="Grillot-Courvalin C."/>
            <person name="Clermont D."/>
            <person name="Rocha E."/>
            <person name="Yoon E.-J."/>
            <person name="Nemec A."/>
            <person name="Walker B."/>
            <person name="Young S.K."/>
            <person name="Zeng Q."/>
            <person name="Gargeya S."/>
            <person name="Fitzgerald M."/>
            <person name="Haas B."/>
            <person name="Abouelleil A."/>
            <person name="Alvarado L."/>
            <person name="Arachchi H.M."/>
            <person name="Berlin A.M."/>
            <person name="Chapman S.B."/>
            <person name="Dewar J."/>
            <person name="Goldberg J."/>
            <person name="Griggs A."/>
            <person name="Gujja S."/>
            <person name="Hansen M."/>
            <person name="Howarth C."/>
            <person name="Imamovic A."/>
            <person name="Larimer J."/>
            <person name="McCowan C."/>
            <person name="Murphy C."/>
            <person name="Neiman D."/>
            <person name="Pearson M."/>
            <person name="Priest M."/>
            <person name="Roberts A."/>
            <person name="Saif S."/>
            <person name="Shea T."/>
            <person name="Sisk P."/>
            <person name="Sykes S."/>
            <person name="Wortman J."/>
            <person name="Nusbaum C."/>
            <person name="Birren B."/>
        </authorList>
    </citation>
    <scope>NUCLEOTIDE SEQUENCE [LARGE SCALE GENOMIC DNA]</scope>
    <source>
        <strain evidence="2 3">CIP 107287</strain>
    </source>
</reference>
<feature type="transmembrane region" description="Helical" evidence="1">
    <location>
        <begin position="254"/>
        <end position="277"/>
    </location>
</feature>
<dbReference type="AlphaFoldDB" id="N8Z6T2"/>
<protein>
    <recommendedName>
        <fullName evidence="4">AbrB family transcriptional regulator</fullName>
    </recommendedName>
</protein>
<keyword evidence="1" id="KW-0472">Membrane</keyword>
<gene>
    <name evidence="2" type="ORF">F955_01388</name>
</gene>
<accession>N8Z6T2</accession>
<dbReference type="Pfam" id="PF05145">
    <property type="entry name" value="AbrB"/>
    <property type="match status" value="1"/>
</dbReference>
<feature type="transmembrane region" description="Helical" evidence="1">
    <location>
        <begin position="179"/>
        <end position="196"/>
    </location>
</feature>